<dbReference type="PANTHER" id="PTHR30266:SF2">
    <property type="entry name" value="LARGE-CONDUCTANCE MECHANOSENSITIVE CHANNEL"/>
    <property type="match status" value="1"/>
</dbReference>
<dbReference type="PRINTS" id="PR01264">
    <property type="entry name" value="MECHCHANNEL"/>
</dbReference>
<evidence type="ECO:0000256" key="6">
    <source>
        <dbReference type="ARBA" id="ARBA00022989"/>
    </source>
</evidence>
<keyword evidence="7 10" id="KW-0406">Ion transport</keyword>
<organism evidence="11 12">
    <name type="scientific">Paenibacillus shunpengii</name>
    <dbReference type="NCBI Taxonomy" id="2054424"/>
    <lineage>
        <taxon>Bacteria</taxon>
        <taxon>Bacillati</taxon>
        <taxon>Bacillota</taxon>
        <taxon>Bacilli</taxon>
        <taxon>Bacillales</taxon>
        <taxon>Paenibacillaceae</taxon>
        <taxon>Paenibacillus</taxon>
    </lineage>
</organism>
<keyword evidence="9 10" id="KW-0407">Ion channel</keyword>
<dbReference type="InterPro" id="IPR019823">
    <property type="entry name" value="Mechanosensitive_channel_CS"/>
</dbReference>
<dbReference type="InterPro" id="IPR037673">
    <property type="entry name" value="MSC/AndL"/>
</dbReference>
<name>A0ABW5SPX7_9BACL</name>
<dbReference type="HAMAP" id="MF_00115">
    <property type="entry name" value="MscL"/>
    <property type="match status" value="1"/>
</dbReference>
<evidence type="ECO:0000256" key="8">
    <source>
        <dbReference type="ARBA" id="ARBA00023136"/>
    </source>
</evidence>
<dbReference type="Pfam" id="PF01741">
    <property type="entry name" value="MscL"/>
    <property type="match status" value="1"/>
</dbReference>
<sequence length="161" mass="17719">MKKMLNEFKEFAVRGNVIDLAVGVIIGGAFGKIVTSFVNDILMPPIGLLMGNKSFEQLFIPLERGVLTSEGSKYTTLAMAEADAIPVLKYGQFINVVLDFLIVAFCIFLFIKGINRLKRKKEEPAQPELTTKACPYCLSDIPLAATRCAHCTSVLEVERSS</sequence>
<dbReference type="RefSeq" id="WP_076314778.1">
    <property type="nucleotide sequence ID" value="NZ_JBHUMJ010000003.1"/>
</dbReference>
<evidence type="ECO:0000313" key="11">
    <source>
        <dbReference type="EMBL" id="MFD2701847.1"/>
    </source>
</evidence>
<dbReference type="InterPro" id="IPR036019">
    <property type="entry name" value="MscL_channel"/>
</dbReference>
<evidence type="ECO:0000256" key="2">
    <source>
        <dbReference type="ARBA" id="ARBA00007254"/>
    </source>
</evidence>
<evidence type="ECO:0000256" key="9">
    <source>
        <dbReference type="ARBA" id="ARBA00023303"/>
    </source>
</evidence>
<keyword evidence="5 10" id="KW-0812">Transmembrane</keyword>
<dbReference type="NCBIfam" id="NF001843">
    <property type="entry name" value="PRK00567.1-4"/>
    <property type="match status" value="1"/>
</dbReference>
<feature type="transmembrane region" description="Helical" evidence="10">
    <location>
        <begin position="20"/>
        <end position="38"/>
    </location>
</feature>
<evidence type="ECO:0000313" key="12">
    <source>
        <dbReference type="Proteomes" id="UP001597540"/>
    </source>
</evidence>
<keyword evidence="12" id="KW-1185">Reference proteome</keyword>
<comment type="function">
    <text evidence="10">Channel that opens in response to stretch forces in the membrane lipid bilayer. May participate in the regulation of osmotic pressure changes within the cell.</text>
</comment>
<dbReference type="NCBIfam" id="TIGR00220">
    <property type="entry name" value="mscL"/>
    <property type="match status" value="1"/>
</dbReference>
<comment type="caution">
    <text evidence="11">The sequence shown here is derived from an EMBL/GenBank/DDBJ whole genome shotgun (WGS) entry which is preliminary data.</text>
</comment>
<feature type="transmembrane region" description="Helical" evidence="10">
    <location>
        <begin position="93"/>
        <end position="111"/>
    </location>
</feature>
<comment type="subcellular location">
    <subcellularLocation>
        <location evidence="1 10">Cell membrane</location>
        <topology evidence="1 10">Multi-pass membrane protein</topology>
    </subcellularLocation>
</comment>
<keyword evidence="4 10" id="KW-1003">Cell membrane</keyword>
<keyword evidence="6 10" id="KW-1133">Transmembrane helix</keyword>
<evidence type="ECO:0000256" key="4">
    <source>
        <dbReference type="ARBA" id="ARBA00022475"/>
    </source>
</evidence>
<dbReference type="Proteomes" id="UP001597540">
    <property type="component" value="Unassembled WGS sequence"/>
</dbReference>
<evidence type="ECO:0000256" key="10">
    <source>
        <dbReference type="HAMAP-Rule" id="MF_00115"/>
    </source>
</evidence>
<dbReference type="PANTHER" id="PTHR30266">
    <property type="entry name" value="MECHANOSENSITIVE CHANNEL MSCL"/>
    <property type="match status" value="1"/>
</dbReference>
<reference evidence="12" key="1">
    <citation type="journal article" date="2019" name="Int. J. Syst. Evol. Microbiol.">
        <title>The Global Catalogue of Microorganisms (GCM) 10K type strain sequencing project: providing services to taxonomists for standard genome sequencing and annotation.</title>
        <authorList>
            <consortium name="The Broad Institute Genomics Platform"/>
            <consortium name="The Broad Institute Genome Sequencing Center for Infectious Disease"/>
            <person name="Wu L."/>
            <person name="Ma J."/>
        </authorList>
    </citation>
    <scope>NUCLEOTIDE SEQUENCE [LARGE SCALE GENOMIC DNA]</scope>
    <source>
        <strain evidence="12">KCTC 33849</strain>
    </source>
</reference>
<evidence type="ECO:0000256" key="3">
    <source>
        <dbReference type="ARBA" id="ARBA00022448"/>
    </source>
</evidence>
<comment type="similarity">
    <text evidence="2 10">Belongs to the MscL family.</text>
</comment>
<keyword evidence="3 10" id="KW-0813">Transport</keyword>
<dbReference type="InterPro" id="IPR001185">
    <property type="entry name" value="MS_channel"/>
</dbReference>
<comment type="subunit">
    <text evidence="10">Homopentamer.</text>
</comment>
<keyword evidence="8 10" id="KW-0472">Membrane</keyword>
<evidence type="ECO:0000256" key="1">
    <source>
        <dbReference type="ARBA" id="ARBA00004651"/>
    </source>
</evidence>
<accession>A0ABW5SPX7</accession>
<evidence type="ECO:0000256" key="5">
    <source>
        <dbReference type="ARBA" id="ARBA00022692"/>
    </source>
</evidence>
<dbReference type="Gene3D" id="1.10.1200.120">
    <property type="entry name" value="Large-conductance mechanosensitive channel, MscL, domain 1"/>
    <property type="match status" value="1"/>
</dbReference>
<dbReference type="PROSITE" id="PS01327">
    <property type="entry name" value="MSCL"/>
    <property type="match status" value="1"/>
</dbReference>
<protein>
    <recommendedName>
        <fullName evidence="10">Large-conductance mechanosensitive channel</fullName>
    </recommendedName>
</protein>
<gene>
    <name evidence="10 11" type="primary">mscL</name>
    <name evidence="11" type="ORF">ACFSVM_15395</name>
</gene>
<evidence type="ECO:0000256" key="7">
    <source>
        <dbReference type="ARBA" id="ARBA00023065"/>
    </source>
</evidence>
<dbReference type="SUPFAM" id="SSF81330">
    <property type="entry name" value="Gated mechanosensitive channel"/>
    <property type="match status" value="1"/>
</dbReference>
<proteinExistence type="inferred from homology"/>
<dbReference type="EMBL" id="JBHUMJ010000003">
    <property type="protein sequence ID" value="MFD2701847.1"/>
    <property type="molecule type" value="Genomic_DNA"/>
</dbReference>